<protein>
    <recommendedName>
        <fullName evidence="3">Lipoprotein</fullName>
    </recommendedName>
</protein>
<dbReference type="Gene3D" id="3.10.450.590">
    <property type="match status" value="1"/>
</dbReference>
<gene>
    <name evidence="1" type="ORF">SAMN02927903_00456</name>
</gene>
<dbReference type="STRING" id="490189.SAMN02927903_00456"/>
<proteinExistence type="predicted"/>
<dbReference type="RefSeq" id="WP_091140726.1">
    <property type="nucleotide sequence ID" value="NZ_FMVF01000002.1"/>
</dbReference>
<accession>A0A1G5BRV8</accession>
<dbReference type="AlphaFoldDB" id="A0A1G5BRV8"/>
<dbReference type="OrthoDB" id="1351300at2"/>
<dbReference type="EMBL" id="FMVF01000002">
    <property type="protein sequence ID" value="SCX92826.1"/>
    <property type="molecule type" value="Genomic_DNA"/>
</dbReference>
<keyword evidence="2" id="KW-1185">Reference proteome</keyword>
<dbReference type="PROSITE" id="PS51257">
    <property type="entry name" value="PROKAR_LIPOPROTEIN"/>
    <property type="match status" value="1"/>
</dbReference>
<sequence length="154" mass="17710">MRSKTILLIVIGLLVFSGCKSKKTATATPRTTVIEKEKIDEAQKSKAYEAGRRILMTCNTSKFKPFTTAEATPTVIKNTTQDRLTKTCLKFRLKYGDFRDIQLVEVIRNKSDKTNVYRFKALYEKKIANKELRVTMNDEDKVSGIKSLDWVDQY</sequence>
<reference evidence="1 2" key="1">
    <citation type="submission" date="2016-10" db="EMBL/GenBank/DDBJ databases">
        <authorList>
            <person name="de Groot N.N."/>
        </authorList>
    </citation>
    <scope>NUCLEOTIDE SEQUENCE [LARGE SCALE GENOMIC DNA]</scope>
    <source>
        <strain evidence="1 2">CGMCC 1.7031</strain>
    </source>
</reference>
<evidence type="ECO:0008006" key="3">
    <source>
        <dbReference type="Google" id="ProtNLM"/>
    </source>
</evidence>
<organism evidence="1 2">
    <name type="scientific">Flavobacterium caeni</name>
    <dbReference type="NCBI Taxonomy" id="490189"/>
    <lineage>
        <taxon>Bacteria</taxon>
        <taxon>Pseudomonadati</taxon>
        <taxon>Bacteroidota</taxon>
        <taxon>Flavobacteriia</taxon>
        <taxon>Flavobacteriales</taxon>
        <taxon>Flavobacteriaceae</taxon>
        <taxon>Flavobacterium</taxon>
    </lineage>
</organism>
<evidence type="ECO:0000313" key="1">
    <source>
        <dbReference type="EMBL" id="SCX92826.1"/>
    </source>
</evidence>
<dbReference type="Proteomes" id="UP000199354">
    <property type="component" value="Unassembled WGS sequence"/>
</dbReference>
<evidence type="ECO:0000313" key="2">
    <source>
        <dbReference type="Proteomes" id="UP000199354"/>
    </source>
</evidence>
<name>A0A1G5BRV8_9FLAO</name>